<dbReference type="SUPFAM" id="SSF48498">
    <property type="entry name" value="Tetracyclin repressor-like, C-terminal domain"/>
    <property type="match status" value="1"/>
</dbReference>
<dbReference type="PROSITE" id="PS50977">
    <property type="entry name" value="HTH_TETR_2"/>
    <property type="match status" value="1"/>
</dbReference>
<dbReference type="InterPro" id="IPR015292">
    <property type="entry name" value="Tscrpt_reg_YbiH_C"/>
</dbReference>
<dbReference type="EMBL" id="FMJE01000004">
    <property type="protein sequence ID" value="SCM82176.1"/>
    <property type="molecule type" value="Genomic_DNA"/>
</dbReference>
<feature type="domain" description="HTH tetR-type" evidence="3">
    <location>
        <begin position="3"/>
        <end position="63"/>
    </location>
</feature>
<dbReference type="AlphaFoldDB" id="A0A212LXF3"/>
<dbReference type="PRINTS" id="PR00455">
    <property type="entry name" value="HTHTETR"/>
</dbReference>
<dbReference type="Pfam" id="PF00440">
    <property type="entry name" value="TetR_N"/>
    <property type="match status" value="1"/>
</dbReference>
<evidence type="ECO:0000313" key="4">
    <source>
        <dbReference type="EMBL" id="SCM82176.1"/>
    </source>
</evidence>
<accession>A0A212LXF3</accession>
<dbReference type="SUPFAM" id="SSF46689">
    <property type="entry name" value="Homeodomain-like"/>
    <property type="match status" value="1"/>
</dbReference>
<dbReference type="RefSeq" id="WP_288184915.1">
    <property type="nucleotide sequence ID" value="NZ_LT608335.1"/>
</dbReference>
<proteinExistence type="predicted"/>
<dbReference type="PROSITE" id="PS01081">
    <property type="entry name" value="HTH_TETR_1"/>
    <property type="match status" value="1"/>
</dbReference>
<dbReference type="InterPro" id="IPR023772">
    <property type="entry name" value="DNA-bd_HTH_TetR-type_CS"/>
</dbReference>
<dbReference type="GO" id="GO:0003677">
    <property type="term" value="F:DNA binding"/>
    <property type="evidence" value="ECO:0007669"/>
    <property type="project" value="UniProtKB-UniRule"/>
</dbReference>
<dbReference type="Gene3D" id="1.10.10.60">
    <property type="entry name" value="Homeodomain-like"/>
    <property type="match status" value="1"/>
</dbReference>
<dbReference type="Gene3D" id="1.10.357.10">
    <property type="entry name" value="Tetracycline Repressor, domain 2"/>
    <property type="match status" value="1"/>
</dbReference>
<name>A0A212LXF3_9FIRM</name>
<dbReference type="Pfam" id="PF09209">
    <property type="entry name" value="CecR_C"/>
    <property type="match status" value="1"/>
</dbReference>
<gene>
    <name evidence="4" type="ORF">KL86SPO_40661</name>
</gene>
<dbReference type="InterPro" id="IPR001647">
    <property type="entry name" value="HTH_TetR"/>
</dbReference>
<dbReference type="InterPro" id="IPR036271">
    <property type="entry name" value="Tet_transcr_reg_TetR-rel_C_sf"/>
</dbReference>
<dbReference type="PANTHER" id="PTHR30328:SF54">
    <property type="entry name" value="HTH-TYPE TRANSCRIPTIONAL REPRESSOR SCO4008"/>
    <property type="match status" value="1"/>
</dbReference>
<keyword evidence="1 2" id="KW-0238">DNA-binding</keyword>
<dbReference type="InterPro" id="IPR009057">
    <property type="entry name" value="Homeodomain-like_sf"/>
</dbReference>
<sequence length="200" mass="22311">MEKNTKEKLIEAGEKLFALKGLAGISIRELSQEAGANSALISYYFGSKEGLYAAILENQFSPIGALLDSAAREDASPTEKIISYARNVAVVHGRVPFLTKFMMGEILNPSRFFEPVIRKYIERAYRFLTDTLNEGIACGEFRKDMDVKTAALSLAGIINFYFISRPIFRHFVSDSSAQDEQYVMQAVDIFLNGVKNNDGQ</sequence>
<evidence type="ECO:0000259" key="3">
    <source>
        <dbReference type="PROSITE" id="PS50977"/>
    </source>
</evidence>
<evidence type="ECO:0000256" key="2">
    <source>
        <dbReference type="PROSITE-ProRule" id="PRU00335"/>
    </source>
</evidence>
<organism evidence="4">
    <name type="scientific">uncultured Sporomusa sp</name>
    <dbReference type="NCBI Taxonomy" id="307249"/>
    <lineage>
        <taxon>Bacteria</taxon>
        <taxon>Bacillati</taxon>
        <taxon>Bacillota</taxon>
        <taxon>Negativicutes</taxon>
        <taxon>Selenomonadales</taxon>
        <taxon>Sporomusaceae</taxon>
        <taxon>Sporomusa</taxon>
        <taxon>environmental samples</taxon>
    </lineage>
</organism>
<evidence type="ECO:0000256" key="1">
    <source>
        <dbReference type="ARBA" id="ARBA00023125"/>
    </source>
</evidence>
<protein>
    <submittedName>
        <fullName evidence="4">Transcriptional regulator, TetR family</fullName>
    </submittedName>
</protein>
<dbReference type="InterPro" id="IPR050109">
    <property type="entry name" value="HTH-type_TetR-like_transc_reg"/>
</dbReference>
<dbReference type="PANTHER" id="PTHR30328">
    <property type="entry name" value="TRANSCRIPTIONAL REPRESSOR"/>
    <property type="match status" value="1"/>
</dbReference>
<feature type="DNA-binding region" description="H-T-H motif" evidence="2">
    <location>
        <begin position="26"/>
        <end position="45"/>
    </location>
</feature>
<dbReference type="GO" id="GO:0006355">
    <property type="term" value="P:regulation of DNA-templated transcription"/>
    <property type="evidence" value="ECO:0007669"/>
    <property type="project" value="UniProtKB-ARBA"/>
</dbReference>
<reference evidence="4" key="1">
    <citation type="submission" date="2016-08" db="EMBL/GenBank/DDBJ databases">
        <authorList>
            <person name="Seilhamer J.J."/>
        </authorList>
    </citation>
    <scope>NUCLEOTIDE SEQUENCE</scope>
    <source>
        <strain evidence="4">86</strain>
    </source>
</reference>